<evidence type="ECO:0000313" key="2">
    <source>
        <dbReference type="Proteomes" id="UP001157961"/>
    </source>
</evidence>
<evidence type="ECO:0008006" key="3">
    <source>
        <dbReference type="Google" id="ProtNLM"/>
    </source>
</evidence>
<dbReference type="EMBL" id="FXTY01000007">
    <property type="protein sequence ID" value="SMP31030.1"/>
    <property type="molecule type" value="Genomic_DNA"/>
</dbReference>
<accession>A0ABY1PBU7</accession>
<reference evidence="1 2" key="1">
    <citation type="submission" date="2017-05" db="EMBL/GenBank/DDBJ databases">
        <authorList>
            <person name="Varghese N."/>
            <person name="Submissions S."/>
        </authorList>
    </citation>
    <scope>NUCLEOTIDE SEQUENCE [LARGE SCALE GENOMIC DNA]</scope>
    <source>
        <strain evidence="1 2">DSM 29734</strain>
    </source>
</reference>
<evidence type="ECO:0000313" key="1">
    <source>
        <dbReference type="EMBL" id="SMP31030.1"/>
    </source>
</evidence>
<organism evidence="1 2">
    <name type="scientific">Shimia sagamensis</name>
    <dbReference type="NCBI Taxonomy" id="1566352"/>
    <lineage>
        <taxon>Bacteria</taxon>
        <taxon>Pseudomonadati</taxon>
        <taxon>Pseudomonadota</taxon>
        <taxon>Alphaproteobacteria</taxon>
        <taxon>Rhodobacterales</taxon>
        <taxon>Roseobacteraceae</taxon>
    </lineage>
</organism>
<sequence length="120" mass="13031">MTVSDCLDTLRAEIPGCQVAAFGDAKARLILKASHDATVQREVLDGLCADAARCFTMAQSLADHTGGSAHNITLTDREMRIYLRANGREDFLCLLCPLESDPIQLLPIGFQALAQLVEIE</sequence>
<keyword evidence="2" id="KW-1185">Reference proteome</keyword>
<comment type="caution">
    <text evidence="1">The sequence shown here is derived from an EMBL/GenBank/DDBJ whole genome shotgun (WGS) entry which is preliminary data.</text>
</comment>
<dbReference type="RefSeq" id="WP_283427288.1">
    <property type="nucleotide sequence ID" value="NZ_FXTY01000007.1"/>
</dbReference>
<dbReference type="Proteomes" id="UP001157961">
    <property type="component" value="Unassembled WGS sequence"/>
</dbReference>
<protein>
    <recommendedName>
        <fullName evidence="3">Roadblock/LAMTOR2 domain-containing protein</fullName>
    </recommendedName>
</protein>
<name>A0ABY1PBU7_9RHOB</name>
<gene>
    <name evidence="1" type="ORF">SAMN06265373_107189</name>
</gene>
<proteinExistence type="predicted"/>